<gene>
    <name evidence="2" type="ORF">P154DRAFT_519946</name>
</gene>
<dbReference type="Proteomes" id="UP000799779">
    <property type="component" value="Unassembled WGS sequence"/>
</dbReference>
<evidence type="ECO:0000313" key="3">
    <source>
        <dbReference type="Proteomes" id="UP000799779"/>
    </source>
</evidence>
<feature type="region of interest" description="Disordered" evidence="1">
    <location>
        <begin position="108"/>
        <end position="138"/>
    </location>
</feature>
<proteinExistence type="predicted"/>
<keyword evidence="3" id="KW-1185">Reference proteome</keyword>
<evidence type="ECO:0000313" key="2">
    <source>
        <dbReference type="EMBL" id="KAF2003726.1"/>
    </source>
</evidence>
<dbReference type="OrthoDB" id="4732339at2759"/>
<protein>
    <recommendedName>
        <fullName evidence="4">C2H2-type domain-containing protein</fullName>
    </recommendedName>
</protein>
<organism evidence="2 3">
    <name type="scientific">Amniculicola lignicola CBS 123094</name>
    <dbReference type="NCBI Taxonomy" id="1392246"/>
    <lineage>
        <taxon>Eukaryota</taxon>
        <taxon>Fungi</taxon>
        <taxon>Dikarya</taxon>
        <taxon>Ascomycota</taxon>
        <taxon>Pezizomycotina</taxon>
        <taxon>Dothideomycetes</taxon>
        <taxon>Pleosporomycetidae</taxon>
        <taxon>Pleosporales</taxon>
        <taxon>Amniculicolaceae</taxon>
        <taxon>Amniculicola</taxon>
    </lineage>
</organism>
<evidence type="ECO:0000256" key="1">
    <source>
        <dbReference type="SAM" id="MobiDB-lite"/>
    </source>
</evidence>
<evidence type="ECO:0008006" key="4">
    <source>
        <dbReference type="Google" id="ProtNLM"/>
    </source>
</evidence>
<sequence>MSKQLLMSEHYKAYKALGCAPFGVDTFTENADGLIEVQLGEIYCRVKVGNELCGNVLQSRGALVNHIKKHHEEVGVQAAEATGNPKMSKINDARRWYSDIMQTHDGIASARASQHNPNIPPPPPPTPRRRSSKKTTQHVTIAIPTGSNRFEIPTFTRSNKKRGEQSGDVCIVLSYSQSVNNMFRSTTKKHLE</sequence>
<reference evidence="2" key="1">
    <citation type="journal article" date="2020" name="Stud. Mycol.">
        <title>101 Dothideomycetes genomes: a test case for predicting lifestyles and emergence of pathogens.</title>
        <authorList>
            <person name="Haridas S."/>
            <person name="Albert R."/>
            <person name="Binder M."/>
            <person name="Bloem J."/>
            <person name="Labutti K."/>
            <person name="Salamov A."/>
            <person name="Andreopoulos B."/>
            <person name="Baker S."/>
            <person name="Barry K."/>
            <person name="Bills G."/>
            <person name="Bluhm B."/>
            <person name="Cannon C."/>
            <person name="Castanera R."/>
            <person name="Culley D."/>
            <person name="Daum C."/>
            <person name="Ezra D."/>
            <person name="Gonzalez J."/>
            <person name="Henrissat B."/>
            <person name="Kuo A."/>
            <person name="Liang C."/>
            <person name="Lipzen A."/>
            <person name="Lutzoni F."/>
            <person name="Magnuson J."/>
            <person name="Mondo S."/>
            <person name="Nolan M."/>
            <person name="Ohm R."/>
            <person name="Pangilinan J."/>
            <person name="Park H.-J."/>
            <person name="Ramirez L."/>
            <person name="Alfaro M."/>
            <person name="Sun H."/>
            <person name="Tritt A."/>
            <person name="Yoshinaga Y."/>
            <person name="Zwiers L.-H."/>
            <person name="Turgeon B."/>
            <person name="Goodwin S."/>
            <person name="Spatafora J."/>
            <person name="Crous P."/>
            <person name="Grigoriev I."/>
        </authorList>
    </citation>
    <scope>NUCLEOTIDE SEQUENCE</scope>
    <source>
        <strain evidence="2">CBS 123094</strain>
    </source>
</reference>
<dbReference type="AlphaFoldDB" id="A0A6A5X140"/>
<dbReference type="EMBL" id="ML977571">
    <property type="protein sequence ID" value="KAF2003726.1"/>
    <property type="molecule type" value="Genomic_DNA"/>
</dbReference>
<accession>A0A6A5X140</accession>
<name>A0A6A5X140_9PLEO</name>
<feature type="compositionally biased region" description="Basic residues" evidence="1">
    <location>
        <begin position="127"/>
        <end position="136"/>
    </location>
</feature>